<evidence type="ECO:0000256" key="4">
    <source>
        <dbReference type="ARBA" id="ARBA00022753"/>
    </source>
</evidence>
<keyword evidence="5" id="KW-0653">Protein transport</keyword>
<evidence type="ECO:0000256" key="7">
    <source>
        <dbReference type="SAM" id="MobiDB-lite"/>
    </source>
</evidence>
<evidence type="ECO:0000313" key="9">
    <source>
        <dbReference type="Proteomes" id="UP000751190"/>
    </source>
</evidence>
<keyword evidence="3" id="KW-0813">Transport</keyword>
<evidence type="ECO:0000256" key="3">
    <source>
        <dbReference type="ARBA" id="ARBA00022448"/>
    </source>
</evidence>
<feature type="region of interest" description="Disordered" evidence="7">
    <location>
        <begin position="180"/>
        <end position="209"/>
    </location>
</feature>
<comment type="similarity">
    <text evidence="2">Belongs to the SNF7 family.</text>
</comment>
<keyword evidence="6" id="KW-0472">Membrane</keyword>
<comment type="subcellular location">
    <subcellularLocation>
        <location evidence="1">Endosome membrane</location>
    </subcellularLocation>
</comment>
<dbReference type="GO" id="GO:0032511">
    <property type="term" value="P:late endosome to vacuole transport via multivesicular body sorting pathway"/>
    <property type="evidence" value="ECO:0007669"/>
    <property type="project" value="TreeGrafter"/>
</dbReference>
<evidence type="ECO:0000313" key="8">
    <source>
        <dbReference type="EMBL" id="KAG8470285.1"/>
    </source>
</evidence>
<accession>A0A8J6CHJ5</accession>
<protein>
    <recommendedName>
        <fullName evidence="10">Charged multivesicular body protein 6</fullName>
    </recommendedName>
</protein>
<evidence type="ECO:0000256" key="1">
    <source>
        <dbReference type="ARBA" id="ARBA00004608"/>
    </source>
</evidence>
<dbReference type="GO" id="GO:0005771">
    <property type="term" value="C:multivesicular body"/>
    <property type="evidence" value="ECO:0007669"/>
    <property type="project" value="TreeGrafter"/>
</dbReference>
<proteinExistence type="inferred from homology"/>
<dbReference type="GO" id="GO:0000815">
    <property type="term" value="C:ESCRT III complex"/>
    <property type="evidence" value="ECO:0007669"/>
    <property type="project" value="TreeGrafter"/>
</dbReference>
<evidence type="ECO:0008006" key="10">
    <source>
        <dbReference type="Google" id="ProtNLM"/>
    </source>
</evidence>
<feature type="compositionally biased region" description="Low complexity" evidence="7">
    <location>
        <begin position="180"/>
        <end position="189"/>
    </location>
</feature>
<dbReference type="Gene3D" id="6.10.140.1230">
    <property type="match status" value="1"/>
</dbReference>
<dbReference type="OrthoDB" id="441172at2759"/>
<dbReference type="GO" id="GO:0015031">
    <property type="term" value="P:protein transport"/>
    <property type="evidence" value="ECO:0007669"/>
    <property type="project" value="UniProtKB-KW"/>
</dbReference>
<dbReference type="Pfam" id="PF03357">
    <property type="entry name" value="Snf7"/>
    <property type="match status" value="1"/>
</dbReference>
<sequence length="209" mass="22176">MLTLKVTKNRVGKHRTGILRSIELEGASAREHAAHGNRQSARDALRRRRYWEQVLGKTEAMLLQLDEVIAGIELAQLNKVVYSGLAAGTAALKRMQADLPLEKVERLMDERADALAMMDEVDAALGTGHDAELDEELGALEAENVNAQLPAAPAVAVPQTLAADAADAALDAADADLASSLPSAPTSVPGFERANGRALRERTALSVPG</sequence>
<reference evidence="8" key="1">
    <citation type="submission" date="2021-05" db="EMBL/GenBank/DDBJ databases">
        <title>The genome of the haptophyte Pavlova lutheri (Diacronema luteri, Pavlovales) - a model for lipid biosynthesis in eukaryotic algae.</title>
        <authorList>
            <person name="Hulatt C.J."/>
            <person name="Posewitz M.C."/>
        </authorList>
    </citation>
    <scope>NUCLEOTIDE SEQUENCE</scope>
    <source>
        <strain evidence="8">NIVA-4/92</strain>
    </source>
</reference>
<keyword evidence="9" id="KW-1185">Reference proteome</keyword>
<gene>
    <name evidence="8" type="ORF">KFE25_008706</name>
</gene>
<name>A0A8J6CHJ5_DIALT</name>
<evidence type="ECO:0000256" key="5">
    <source>
        <dbReference type="ARBA" id="ARBA00022927"/>
    </source>
</evidence>
<dbReference type="OMA" id="QQWANDI"/>
<dbReference type="Proteomes" id="UP000751190">
    <property type="component" value="Unassembled WGS sequence"/>
</dbReference>
<dbReference type="PANTHER" id="PTHR22761">
    <property type="entry name" value="CHARGED MULTIVESICULAR BODY PROTEIN"/>
    <property type="match status" value="1"/>
</dbReference>
<evidence type="ECO:0000256" key="6">
    <source>
        <dbReference type="ARBA" id="ARBA00023136"/>
    </source>
</evidence>
<keyword evidence="4" id="KW-0967">Endosome</keyword>
<dbReference type="GO" id="GO:0006900">
    <property type="term" value="P:vesicle budding from membrane"/>
    <property type="evidence" value="ECO:0007669"/>
    <property type="project" value="TreeGrafter"/>
</dbReference>
<dbReference type="PANTHER" id="PTHR22761:SF5">
    <property type="entry name" value="CHARGED MULTIVESICULAR BODY PROTEIN 6"/>
    <property type="match status" value="1"/>
</dbReference>
<evidence type="ECO:0000256" key="2">
    <source>
        <dbReference type="ARBA" id="ARBA00006190"/>
    </source>
</evidence>
<feature type="compositionally biased region" description="Basic and acidic residues" evidence="7">
    <location>
        <begin position="194"/>
        <end position="203"/>
    </location>
</feature>
<dbReference type="InterPro" id="IPR005024">
    <property type="entry name" value="Snf7_fam"/>
</dbReference>
<organism evidence="8 9">
    <name type="scientific">Diacronema lutheri</name>
    <name type="common">Unicellular marine alga</name>
    <name type="synonym">Monochrysis lutheri</name>
    <dbReference type="NCBI Taxonomy" id="2081491"/>
    <lineage>
        <taxon>Eukaryota</taxon>
        <taxon>Haptista</taxon>
        <taxon>Haptophyta</taxon>
        <taxon>Pavlovophyceae</taxon>
        <taxon>Pavlovales</taxon>
        <taxon>Pavlovaceae</taxon>
        <taxon>Diacronema</taxon>
    </lineage>
</organism>
<dbReference type="AlphaFoldDB" id="A0A8J6CHJ5"/>
<comment type="caution">
    <text evidence="8">The sequence shown here is derived from an EMBL/GenBank/DDBJ whole genome shotgun (WGS) entry which is preliminary data.</text>
</comment>
<dbReference type="EMBL" id="JAGTXO010000001">
    <property type="protein sequence ID" value="KAG8470285.1"/>
    <property type="molecule type" value="Genomic_DNA"/>
</dbReference>